<sequence>IKQLEAVRTLVEKEAIKNYLSLAITAAIKKYATTTLELGKSTHLIVNSNLKVNVAESVSYLIEKGYVVKNYCVLQKSTKAISKPRALKKPFWYSSW</sequence>
<keyword evidence="2" id="KW-1185">Reference proteome</keyword>
<gene>
    <name evidence="1" type="ORF">CPELLU_LOCUS12189</name>
</gene>
<dbReference type="AlphaFoldDB" id="A0A9N9HV94"/>
<dbReference type="Proteomes" id="UP000789759">
    <property type="component" value="Unassembled WGS sequence"/>
</dbReference>
<dbReference type="OrthoDB" id="10571612at2759"/>
<protein>
    <submittedName>
        <fullName evidence="1">8359_t:CDS:1</fullName>
    </submittedName>
</protein>
<accession>A0A9N9HV94</accession>
<organism evidence="1 2">
    <name type="scientific">Cetraspora pellucida</name>
    <dbReference type="NCBI Taxonomy" id="1433469"/>
    <lineage>
        <taxon>Eukaryota</taxon>
        <taxon>Fungi</taxon>
        <taxon>Fungi incertae sedis</taxon>
        <taxon>Mucoromycota</taxon>
        <taxon>Glomeromycotina</taxon>
        <taxon>Glomeromycetes</taxon>
        <taxon>Diversisporales</taxon>
        <taxon>Gigasporaceae</taxon>
        <taxon>Cetraspora</taxon>
    </lineage>
</organism>
<dbReference type="EMBL" id="CAJVQA010011537">
    <property type="protein sequence ID" value="CAG8708230.1"/>
    <property type="molecule type" value="Genomic_DNA"/>
</dbReference>
<comment type="caution">
    <text evidence="1">The sequence shown here is derived from an EMBL/GenBank/DDBJ whole genome shotgun (WGS) entry which is preliminary data.</text>
</comment>
<feature type="non-terminal residue" evidence="1">
    <location>
        <position position="96"/>
    </location>
</feature>
<proteinExistence type="predicted"/>
<evidence type="ECO:0000313" key="1">
    <source>
        <dbReference type="EMBL" id="CAG8708230.1"/>
    </source>
</evidence>
<evidence type="ECO:0000313" key="2">
    <source>
        <dbReference type="Proteomes" id="UP000789759"/>
    </source>
</evidence>
<reference evidence="1" key="1">
    <citation type="submission" date="2021-06" db="EMBL/GenBank/DDBJ databases">
        <authorList>
            <person name="Kallberg Y."/>
            <person name="Tangrot J."/>
            <person name="Rosling A."/>
        </authorList>
    </citation>
    <scope>NUCLEOTIDE SEQUENCE</scope>
    <source>
        <strain evidence="1">FL966</strain>
    </source>
</reference>
<name>A0A9N9HV94_9GLOM</name>